<dbReference type="Proteomes" id="UP000292085">
    <property type="component" value="Unassembled WGS sequence"/>
</dbReference>
<gene>
    <name evidence="1" type="ORF">EWE75_04255</name>
</gene>
<accession>A0A4Q6Y0R6</accession>
<comment type="caution">
    <text evidence="1">The sequence shown here is derived from an EMBL/GenBank/DDBJ whole genome shotgun (WGS) entry which is preliminary data.</text>
</comment>
<sequence>MIAPLQLEGVPLPEPLPSFFERFYRTNLRRITGARIRSSDLMRAYQSWALANGECSINYLMLARLMAATGHRKVTSNGVHFTDVGFVADHAQVTDTLPSPFVGSLPPVASRRSRKKSPDLIAKVDAALLDLLEIRKALSALAEPSEPHLAVQFTLGLS</sequence>
<dbReference type="OrthoDB" id="7574063at2"/>
<organism evidence="1 2">
    <name type="scientific">Sphingomonas populi</name>
    <dbReference type="NCBI Taxonomy" id="2484750"/>
    <lineage>
        <taxon>Bacteria</taxon>
        <taxon>Pseudomonadati</taxon>
        <taxon>Pseudomonadota</taxon>
        <taxon>Alphaproteobacteria</taxon>
        <taxon>Sphingomonadales</taxon>
        <taxon>Sphingomonadaceae</taxon>
        <taxon>Sphingomonas</taxon>
    </lineage>
</organism>
<dbReference type="RefSeq" id="WP_130155445.1">
    <property type="nucleotide sequence ID" value="NZ_SGIS01000004.1"/>
</dbReference>
<keyword evidence="2" id="KW-1185">Reference proteome</keyword>
<evidence type="ECO:0000313" key="2">
    <source>
        <dbReference type="Proteomes" id="UP000292085"/>
    </source>
</evidence>
<dbReference type="AlphaFoldDB" id="A0A4Q6Y0R6"/>
<evidence type="ECO:0000313" key="1">
    <source>
        <dbReference type="EMBL" id="RZF65871.1"/>
    </source>
</evidence>
<name>A0A4Q6Y0R6_9SPHN</name>
<protein>
    <submittedName>
        <fullName evidence="1">Uncharacterized protein</fullName>
    </submittedName>
</protein>
<proteinExistence type="predicted"/>
<reference evidence="1 2" key="1">
    <citation type="submission" date="2019-02" db="EMBL/GenBank/DDBJ databases">
        <authorList>
            <person name="Li Y."/>
        </authorList>
    </citation>
    <scope>NUCLEOTIDE SEQUENCE [LARGE SCALE GENOMIC DNA]</scope>
    <source>
        <strain evidence="1 2">3-7</strain>
    </source>
</reference>
<dbReference type="EMBL" id="SGIS01000004">
    <property type="protein sequence ID" value="RZF65871.1"/>
    <property type="molecule type" value="Genomic_DNA"/>
</dbReference>